<name>A0ABV2SZY2_9BACT</name>
<evidence type="ECO:0000259" key="2">
    <source>
        <dbReference type="Pfam" id="PF04773"/>
    </source>
</evidence>
<dbReference type="Pfam" id="PF04773">
    <property type="entry name" value="FecR"/>
    <property type="match status" value="1"/>
</dbReference>
<feature type="domain" description="FecR protein" evidence="2">
    <location>
        <begin position="197"/>
        <end position="296"/>
    </location>
</feature>
<accession>A0ABV2SZY2</accession>
<dbReference type="PANTHER" id="PTHR30273:SF2">
    <property type="entry name" value="PROTEIN FECR"/>
    <property type="match status" value="1"/>
</dbReference>
<evidence type="ECO:0000313" key="4">
    <source>
        <dbReference type="EMBL" id="MET6996342.1"/>
    </source>
</evidence>
<dbReference type="Pfam" id="PF16344">
    <property type="entry name" value="FecR_C"/>
    <property type="match status" value="1"/>
</dbReference>
<organism evidence="4 5">
    <name type="scientific">Chitinophaga defluvii</name>
    <dbReference type="NCBI Taxonomy" id="3163343"/>
    <lineage>
        <taxon>Bacteria</taxon>
        <taxon>Pseudomonadati</taxon>
        <taxon>Bacteroidota</taxon>
        <taxon>Chitinophagia</taxon>
        <taxon>Chitinophagales</taxon>
        <taxon>Chitinophagaceae</taxon>
        <taxon>Chitinophaga</taxon>
    </lineage>
</organism>
<dbReference type="Gene3D" id="3.55.50.30">
    <property type="match status" value="1"/>
</dbReference>
<dbReference type="EMBL" id="JBEXAC010000001">
    <property type="protein sequence ID" value="MET6996342.1"/>
    <property type="molecule type" value="Genomic_DNA"/>
</dbReference>
<sequence>MFIQDRLTYLLRQALNHSATDTELQELSNLVKEDQTGDISRQLEELLMEELSTTPTSAYDSEYWDDIAGKILSSDHVEVTPQAPAAPVIRRFSLRWIPAAAAVLLLLSAGLYWLLRSAEPSPMVTTTTAAIENDVAPGSNKAVLILADGTQLPLDSAGSELLTQQGNTRISRPTGGQLMYSALPGARPLSTAPSYNTLRTPRGGQFQVTLPDGTKVWLNAASSLTYPVAFNGPIRQVQLTGEAYFEVAQHADMPFKVKVQTGADSLEVLVLGTQFNIMAYEDEATVNTTLLQGAVKVNSNNNSKQLSPGQGAYLNKQDHILSVIPHVNTEEAVAWKNGFLQLEGNDIAATMRLIARWYNMEVVYKAPVAVHFRGLIPRNVPISKVLKMMEMTGEVHFEIRGKQIIVSP</sequence>
<dbReference type="InterPro" id="IPR006860">
    <property type="entry name" value="FecR"/>
</dbReference>
<gene>
    <name evidence="4" type="ORF">ABR189_03145</name>
</gene>
<protein>
    <submittedName>
        <fullName evidence="4">FecR domain-containing protein</fullName>
    </submittedName>
</protein>
<keyword evidence="5" id="KW-1185">Reference proteome</keyword>
<evidence type="ECO:0000259" key="3">
    <source>
        <dbReference type="Pfam" id="PF16344"/>
    </source>
</evidence>
<dbReference type="PANTHER" id="PTHR30273">
    <property type="entry name" value="PERIPLASMIC SIGNAL SENSOR AND SIGMA FACTOR ACTIVATOR FECR-RELATED"/>
    <property type="match status" value="1"/>
</dbReference>
<feature type="domain" description="Protein FecR C-terminal" evidence="3">
    <location>
        <begin position="344"/>
        <end position="406"/>
    </location>
</feature>
<evidence type="ECO:0000313" key="5">
    <source>
        <dbReference type="Proteomes" id="UP001549749"/>
    </source>
</evidence>
<dbReference type="RefSeq" id="WP_354658988.1">
    <property type="nucleotide sequence ID" value="NZ_JBEXAC010000001.1"/>
</dbReference>
<proteinExistence type="predicted"/>
<dbReference type="Proteomes" id="UP001549749">
    <property type="component" value="Unassembled WGS sequence"/>
</dbReference>
<dbReference type="InterPro" id="IPR032508">
    <property type="entry name" value="FecR_C"/>
</dbReference>
<comment type="caution">
    <text evidence="4">The sequence shown here is derived from an EMBL/GenBank/DDBJ whole genome shotgun (WGS) entry which is preliminary data.</text>
</comment>
<dbReference type="InterPro" id="IPR012373">
    <property type="entry name" value="Ferrdict_sens_TM"/>
</dbReference>
<reference evidence="4 5" key="1">
    <citation type="submission" date="2024-06" db="EMBL/GenBank/DDBJ databases">
        <title>Chitinophaga defluvii sp. nov., isolated from municipal sewage.</title>
        <authorList>
            <person name="Zhang L."/>
        </authorList>
    </citation>
    <scope>NUCLEOTIDE SEQUENCE [LARGE SCALE GENOMIC DNA]</scope>
    <source>
        <strain evidence="4 5">H8</strain>
    </source>
</reference>
<feature type="transmembrane region" description="Helical" evidence="1">
    <location>
        <begin position="96"/>
        <end position="115"/>
    </location>
</feature>
<evidence type="ECO:0000256" key="1">
    <source>
        <dbReference type="SAM" id="Phobius"/>
    </source>
</evidence>
<keyword evidence="1" id="KW-1133">Transmembrane helix</keyword>
<dbReference type="Gene3D" id="2.60.120.1440">
    <property type="match status" value="1"/>
</dbReference>
<keyword evidence="1" id="KW-0812">Transmembrane</keyword>
<keyword evidence="1" id="KW-0472">Membrane</keyword>